<evidence type="ECO:0000313" key="1">
    <source>
        <dbReference type="EMBL" id="RZF40151.1"/>
    </source>
</evidence>
<dbReference type="EMBL" id="QKKF02019350">
    <property type="protein sequence ID" value="RZF40151.1"/>
    <property type="molecule type" value="Genomic_DNA"/>
</dbReference>
<dbReference type="Proteomes" id="UP000291343">
    <property type="component" value="Unassembled WGS sequence"/>
</dbReference>
<dbReference type="AlphaFoldDB" id="A0A482X4F5"/>
<keyword evidence="2" id="KW-1185">Reference proteome</keyword>
<comment type="caution">
    <text evidence="1">The sequence shown here is derived from an EMBL/GenBank/DDBJ whole genome shotgun (WGS) entry which is preliminary data.</text>
</comment>
<name>A0A482X4F5_LAOST</name>
<reference evidence="1 2" key="1">
    <citation type="journal article" date="2017" name="Gigascience">
        <title>Genome sequence of the small brown planthopper, Laodelphax striatellus.</title>
        <authorList>
            <person name="Zhu J."/>
            <person name="Jiang F."/>
            <person name="Wang X."/>
            <person name="Yang P."/>
            <person name="Bao Y."/>
            <person name="Zhao W."/>
            <person name="Wang W."/>
            <person name="Lu H."/>
            <person name="Wang Q."/>
            <person name="Cui N."/>
            <person name="Li J."/>
            <person name="Chen X."/>
            <person name="Luo L."/>
            <person name="Yu J."/>
            <person name="Kang L."/>
            <person name="Cui F."/>
        </authorList>
    </citation>
    <scope>NUCLEOTIDE SEQUENCE [LARGE SCALE GENOMIC DNA]</scope>
    <source>
        <strain evidence="1">Lst14</strain>
    </source>
</reference>
<accession>A0A482X4F5</accession>
<dbReference type="InParanoid" id="A0A482X4F5"/>
<evidence type="ECO:0000313" key="2">
    <source>
        <dbReference type="Proteomes" id="UP000291343"/>
    </source>
</evidence>
<sequence>MCHKNLAMGRLAWCQIGDPRERELVPDVDVRLGFDFLKIQGANFHWSADMKLMSGKEDGLARLKSMLRVDLANFVSRLKEESG</sequence>
<gene>
    <name evidence="1" type="ORF">LSTR_LSTR010103</name>
</gene>
<protein>
    <submittedName>
        <fullName evidence="1">Uncharacterized protein</fullName>
    </submittedName>
</protein>
<proteinExistence type="predicted"/>
<organism evidence="1 2">
    <name type="scientific">Laodelphax striatellus</name>
    <name type="common">Small brown planthopper</name>
    <name type="synonym">Delphax striatella</name>
    <dbReference type="NCBI Taxonomy" id="195883"/>
    <lineage>
        <taxon>Eukaryota</taxon>
        <taxon>Metazoa</taxon>
        <taxon>Ecdysozoa</taxon>
        <taxon>Arthropoda</taxon>
        <taxon>Hexapoda</taxon>
        <taxon>Insecta</taxon>
        <taxon>Pterygota</taxon>
        <taxon>Neoptera</taxon>
        <taxon>Paraneoptera</taxon>
        <taxon>Hemiptera</taxon>
        <taxon>Auchenorrhyncha</taxon>
        <taxon>Fulgoroidea</taxon>
        <taxon>Delphacidae</taxon>
        <taxon>Criomorphinae</taxon>
        <taxon>Laodelphax</taxon>
    </lineage>
</organism>